<reference evidence="1" key="1">
    <citation type="submission" date="2013-12" db="EMBL/GenBank/DDBJ databases">
        <title>The Genome Sequence of Aphanomyces astaci APO3.</title>
        <authorList>
            <consortium name="The Broad Institute Genomics Platform"/>
            <person name="Russ C."/>
            <person name="Tyler B."/>
            <person name="van West P."/>
            <person name="Dieguez-Uribeondo J."/>
            <person name="Young S.K."/>
            <person name="Zeng Q."/>
            <person name="Gargeya S."/>
            <person name="Fitzgerald M."/>
            <person name="Abouelleil A."/>
            <person name="Alvarado L."/>
            <person name="Chapman S.B."/>
            <person name="Gainer-Dewar J."/>
            <person name="Goldberg J."/>
            <person name="Griggs A."/>
            <person name="Gujja S."/>
            <person name="Hansen M."/>
            <person name="Howarth C."/>
            <person name="Imamovic A."/>
            <person name="Ireland A."/>
            <person name="Larimer J."/>
            <person name="McCowan C."/>
            <person name="Murphy C."/>
            <person name="Pearson M."/>
            <person name="Poon T.W."/>
            <person name="Priest M."/>
            <person name="Roberts A."/>
            <person name="Saif S."/>
            <person name="Shea T."/>
            <person name="Sykes S."/>
            <person name="Wortman J."/>
            <person name="Nusbaum C."/>
            <person name="Birren B."/>
        </authorList>
    </citation>
    <scope>NUCLEOTIDE SEQUENCE [LARGE SCALE GENOMIC DNA]</scope>
    <source>
        <strain evidence="1">APO3</strain>
    </source>
</reference>
<dbReference type="GeneID" id="20808604"/>
<accession>W4GMZ1</accession>
<dbReference type="AlphaFoldDB" id="W4GMZ1"/>
<evidence type="ECO:0000313" key="1">
    <source>
        <dbReference type="EMBL" id="ETV80268.1"/>
    </source>
</evidence>
<protein>
    <submittedName>
        <fullName evidence="1">Uncharacterized protein</fullName>
    </submittedName>
</protein>
<dbReference type="EMBL" id="KI913126">
    <property type="protein sequence ID" value="ETV80268.1"/>
    <property type="molecule type" value="Genomic_DNA"/>
</dbReference>
<name>W4GMZ1_APHAT</name>
<gene>
    <name evidence="1" type="ORF">H257_06608</name>
</gene>
<dbReference type="RefSeq" id="XP_009830192.1">
    <property type="nucleotide sequence ID" value="XM_009831890.1"/>
</dbReference>
<dbReference type="VEuPathDB" id="FungiDB:H257_06608"/>
<organism evidence="1">
    <name type="scientific">Aphanomyces astaci</name>
    <name type="common">Crayfish plague agent</name>
    <dbReference type="NCBI Taxonomy" id="112090"/>
    <lineage>
        <taxon>Eukaryota</taxon>
        <taxon>Sar</taxon>
        <taxon>Stramenopiles</taxon>
        <taxon>Oomycota</taxon>
        <taxon>Saprolegniomycetes</taxon>
        <taxon>Saprolegniales</taxon>
        <taxon>Verrucalvaceae</taxon>
        <taxon>Aphanomyces</taxon>
    </lineage>
</organism>
<proteinExistence type="predicted"/>
<sequence length="135" mass="15240">MRPHERDGSVHVAQVATSVLDFFVVVGRRFEDKRHGQHQDLGAFLGGREHPLHRRVSLEEAMEELVLEQHDARLVVAFHFVGRGFADIPPCLGAFFGICLVQHWKQRNVCGQVVVHVVGACHAMKEEWCRGVLVV</sequence>